<dbReference type="AlphaFoldDB" id="K9WSL6"/>
<dbReference type="RefSeq" id="WP_015206449.1">
    <property type="nucleotide sequence ID" value="NC_019757.1"/>
</dbReference>
<dbReference type="STRING" id="56107.Cylst_0867"/>
<sequence>MTKVIFGNAAIEGKNRWGWFIGHFINPVDDPRSTEVLEVKWGIHKAGESRNNWAVNNEATTLSILINGRFCLQFEDRKIILNREADYVLWCSGVPHCWVAESDCTILTVRWPSKSGDSIAKS</sequence>
<organism evidence="1 2">
    <name type="scientific">Cylindrospermum stagnale PCC 7417</name>
    <dbReference type="NCBI Taxonomy" id="56107"/>
    <lineage>
        <taxon>Bacteria</taxon>
        <taxon>Bacillati</taxon>
        <taxon>Cyanobacteriota</taxon>
        <taxon>Cyanophyceae</taxon>
        <taxon>Nostocales</taxon>
        <taxon>Nostocaceae</taxon>
        <taxon>Cylindrospermum</taxon>
    </lineage>
</organism>
<evidence type="ECO:0000313" key="1">
    <source>
        <dbReference type="EMBL" id="AFZ23193.1"/>
    </source>
</evidence>
<dbReference type="eggNOG" id="COG1917">
    <property type="taxonomic scope" value="Bacteria"/>
</dbReference>
<dbReference type="PATRIC" id="fig|56107.3.peg.972"/>
<dbReference type="Proteomes" id="UP000010475">
    <property type="component" value="Chromosome"/>
</dbReference>
<dbReference type="KEGG" id="csg:Cylst_0867"/>
<accession>K9WSL6</accession>
<dbReference type="InterPro" id="IPR011051">
    <property type="entry name" value="RmlC_Cupin_sf"/>
</dbReference>
<proteinExistence type="predicted"/>
<dbReference type="Gene3D" id="2.60.120.10">
    <property type="entry name" value="Jelly Rolls"/>
    <property type="match status" value="1"/>
</dbReference>
<dbReference type="InterPro" id="IPR014710">
    <property type="entry name" value="RmlC-like_jellyroll"/>
</dbReference>
<protein>
    <recommendedName>
        <fullName evidence="3">Signal peptidase I</fullName>
    </recommendedName>
</protein>
<gene>
    <name evidence="1" type="ORF">Cylst_0867</name>
</gene>
<evidence type="ECO:0008006" key="3">
    <source>
        <dbReference type="Google" id="ProtNLM"/>
    </source>
</evidence>
<reference evidence="1 2" key="1">
    <citation type="submission" date="2012-06" db="EMBL/GenBank/DDBJ databases">
        <title>Finished chromosome of genome of Cylindrospermum stagnale PCC 7417.</title>
        <authorList>
            <consortium name="US DOE Joint Genome Institute"/>
            <person name="Gugger M."/>
            <person name="Coursin T."/>
            <person name="Rippka R."/>
            <person name="Tandeau De Marsac N."/>
            <person name="Huntemann M."/>
            <person name="Wei C.-L."/>
            <person name="Han J."/>
            <person name="Detter J.C."/>
            <person name="Han C."/>
            <person name="Tapia R."/>
            <person name="Chen A."/>
            <person name="Kyrpides N."/>
            <person name="Mavromatis K."/>
            <person name="Markowitz V."/>
            <person name="Szeto E."/>
            <person name="Ivanova N."/>
            <person name="Pagani I."/>
            <person name="Pati A."/>
            <person name="Goodwin L."/>
            <person name="Nordberg H.P."/>
            <person name="Cantor M.N."/>
            <person name="Hua S.X."/>
            <person name="Woyke T."/>
            <person name="Kerfeld C.A."/>
        </authorList>
    </citation>
    <scope>NUCLEOTIDE SEQUENCE [LARGE SCALE GENOMIC DNA]</scope>
    <source>
        <strain evidence="1 2">PCC 7417</strain>
    </source>
</reference>
<dbReference type="HOGENOM" id="CLU_2013880_0_0_3"/>
<dbReference type="EMBL" id="CP003642">
    <property type="protein sequence ID" value="AFZ23193.1"/>
    <property type="molecule type" value="Genomic_DNA"/>
</dbReference>
<name>K9WSL6_9NOST</name>
<dbReference type="SUPFAM" id="SSF51182">
    <property type="entry name" value="RmlC-like cupins"/>
    <property type="match status" value="1"/>
</dbReference>
<evidence type="ECO:0000313" key="2">
    <source>
        <dbReference type="Proteomes" id="UP000010475"/>
    </source>
</evidence>
<keyword evidence="2" id="KW-1185">Reference proteome</keyword>
<dbReference type="OrthoDB" id="3556170at2"/>